<evidence type="ECO:0000313" key="1">
    <source>
        <dbReference type="EMBL" id="RXJ74621.1"/>
    </source>
</evidence>
<dbReference type="RefSeq" id="WP_129121091.1">
    <property type="nucleotide sequence ID" value="NZ_PEIB01000002.1"/>
</dbReference>
<evidence type="ECO:0000313" key="2">
    <source>
        <dbReference type="Proteomes" id="UP000290287"/>
    </source>
</evidence>
<dbReference type="Proteomes" id="UP000290287">
    <property type="component" value="Unassembled WGS sequence"/>
</dbReference>
<dbReference type="OrthoDB" id="9901636at2"/>
<name>A0A4Q0YZP0_9GAMM</name>
<gene>
    <name evidence="1" type="ORF">CS022_03390</name>
</gene>
<dbReference type="AlphaFoldDB" id="A0A4Q0YZP0"/>
<dbReference type="EMBL" id="PEIB01000002">
    <property type="protein sequence ID" value="RXJ74621.1"/>
    <property type="molecule type" value="Genomic_DNA"/>
</dbReference>
<protein>
    <submittedName>
        <fullName evidence="1">Uncharacterized protein</fullName>
    </submittedName>
</protein>
<accession>A0A4Q0YZP0</accession>
<organism evidence="1 2">
    <name type="scientific">Veronia nyctiphanis</name>
    <dbReference type="NCBI Taxonomy" id="1278244"/>
    <lineage>
        <taxon>Bacteria</taxon>
        <taxon>Pseudomonadati</taxon>
        <taxon>Pseudomonadota</taxon>
        <taxon>Gammaproteobacteria</taxon>
        <taxon>Vibrionales</taxon>
        <taxon>Vibrionaceae</taxon>
        <taxon>Veronia</taxon>
    </lineage>
</organism>
<sequence>MKTYKTGERYIEILDKHVLSSMNGIAETSSSHQFSFALFCLENCKPYRIIEISSEVTYRTVNQNLLKIGFDWLKFEPGAHPSNVDSEFHFSPAKEWQLHQLNTLKLSFMETRLKPANSST</sequence>
<keyword evidence="2" id="KW-1185">Reference proteome</keyword>
<proteinExistence type="predicted"/>
<reference evidence="1 2" key="1">
    <citation type="submission" date="2017-10" db="EMBL/GenBank/DDBJ databases">
        <title>Nyctiphanis sp. nov., isolated from the stomach of the euphausiid Nyctiphanes simplex (Hansen, 1911) in the Gulf of California.</title>
        <authorList>
            <person name="Gomez-Gil B."/>
            <person name="Aguilar-Mendez M."/>
            <person name="Lopez-Cortes A."/>
            <person name="Gomez-Gutierrez J."/>
            <person name="Roque A."/>
            <person name="Lang E."/>
            <person name="Gonzalez-Castillo A."/>
        </authorList>
    </citation>
    <scope>NUCLEOTIDE SEQUENCE [LARGE SCALE GENOMIC DNA]</scope>
    <source>
        <strain evidence="1 2">CAIM 600</strain>
    </source>
</reference>
<comment type="caution">
    <text evidence="1">The sequence shown here is derived from an EMBL/GenBank/DDBJ whole genome shotgun (WGS) entry which is preliminary data.</text>
</comment>